<protein>
    <recommendedName>
        <fullName evidence="2">Squalene cyclase C-terminal domain-containing protein</fullName>
    </recommendedName>
</protein>
<gene>
    <name evidence="1" type="ORF">S03H2_45107</name>
</gene>
<comment type="caution">
    <text evidence="1">The sequence shown here is derived from an EMBL/GenBank/DDBJ whole genome shotgun (WGS) entry which is preliminary data.</text>
</comment>
<feature type="non-terminal residue" evidence="1">
    <location>
        <position position="1"/>
    </location>
</feature>
<dbReference type="InterPro" id="IPR008930">
    <property type="entry name" value="Terpenoid_cyclase/PrenylTrfase"/>
</dbReference>
<accession>X1IQF6</accession>
<proteinExistence type="predicted"/>
<dbReference type="AlphaFoldDB" id="X1IQF6"/>
<reference evidence="1" key="1">
    <citation type="journal article" date="2014" name="Front. Microbiol.">
        <title>High frequency of phylogenetically diverse reductive dehalogenase-homologous genes in deep subseafloor sedimentary metagenomes.</title>
        <authorList>
            <person name="Kawai M."/>
            <person name="Futagami T."/>
            <person name="Toyoda A."/>
            <person name="Takaki Y."/>
            <person name="Nishi S."/>
            <person name="Hori S."/>
            <person name="Arai W."/>
            <person name="Tsubouchi T."/>
            <person name="Morono Y."/>
            <person name="Uchiyama I."/>
            <person name="Ito T."/>
            <person name="Fujiyama A."/>
            <person name="Inagaki F."/>
            <person name="Takami H."/>
        </authorList>
    </citation>
    <scope>NUCLEOTIDE SEQUENCE</scope>
    <source>
        <strain evidence="1">Expedition CK06-06</strain>
    </source>
</reference>
<organism evidence="1">
    <name type="scientific">marine sediment metagenome</name>
    <dbReference type="NCBI Taxonomy" id="412755"/>
    <lineage>
        <taxon>unclassified sequences</taxon>
        <taxon>metagenomes</taxon>
        <taxon>ecological metagenomes</taxon>
    </lineage>
</organism>
<sequence>KFDYRVMMNGYKFLLKLTPAGIGRERFPYYGHFYGCMGMKLLGEELRSYRKNTDAYIAGAQKELLSWQREDGSWPVKGWMSSHKESPAYAAAFATLTLYAPEGRLSIFNRKPPKLPQTIVD</sequence>
<evidence type="ECO:0008006" key="2">
    <source>
        <dbReference type="Google" id="ProtNLM"/>
    </source>
</evidence>
<name>X1IQF6_9ZZZZ</name>
<dbReference type="SUPFAM" id="SSF48239">
    <property type="entry name" value="Terpenoid cyclases/Protein prenyltransferases"/>
    <property type="match status" value="1"/>
</dbReference>
<evidence type="ECO:0000313" key="1">
    <source>
        <dbReference type="EMBL" id="GAH68354.1"/>
    </source>
</evidence>
<dbReference type="EMBL" id="BARU01028238">
    <property type="protein sequence ID" value="GAH68354.1"/>
    <property type="molecule type" value="Genomic_DNA"/>
</dbReference>